<reference evidence="1 2" key="1">
    <citation type="submission" date="2023-02" db="EMBL/GenBank/DDBJ databases">
        <title>Genome sequencing required for Actinomycetospora new species description.</title>
        <authorList>
            <person name="Saimee Y."/>
            <person name="Duangmal K."/>
        </authorList>
    </citation>
    <scope>NUCLEOTIDE SEQUENCE [LARGE SCALE GENOMIC DNA]</scope>
    <source>
        <strain evidence="1 2">DW7H6</strain>
    </source>
</reference>
<dbReference type="EMBL" id="JAQZAO010000005">
    <property type="protein sequence ID" value="MDD7966572.1"/>
    <property type="molecule type" value="Genomic_DNA"/>
</dbReference>
<evidence type="ECO:0000313" key="2">
    <source>
        <dbReference type="Proteomes" id="UP001300763"/>
    </source>
</evidence>
<gene>
    <name evidence="1" type="ORF">PGB27_14645</name>
</gene>
<name>A0ABT5SX48_9PSEU</name>
<dbReference type="RefSeq" id="WP_274201077.1">
    <property type="nucleotide sequence ID" value="NZ_JAQZAO010000005.1"/>
</dbReference>
<proteinExistence type="predicted"/>
<comment type="caution">
    <text evidence="1">The sequence shown here is derived from an EMBL/GenBank/DDBJ whole genome shotgun (WGS) entry which is preliminary data.</text>
</comment>
<protein>
    <submittedName>
        <fullName evidence="1">Uncharacterized protein</fullName>
    </submittedName>
</protein>
<evidence type="ECO:0000313" key="1">
    <source>
        <dbReference type="EMBL" id="MDD7966572.1"/>
    </source>
</evidence>
<sequence>MIASEVVLAKLRDQEFLALSLEPPPGASAGASADEILHGCLKSGARYDEQLAWGHRYPPVAA</sequence>
<accession>A0ABT5SX48</accession>
<keyword evidence="2" id="KW-1185">Reference proteome</keyword>
<dbReference type="Proteomes" id="UP001300763">
    <property type="component" value="Unassembled WGS sequence"/>
</dbReference>
<organism evidence="1 2">
    <name type="scientific">Actinomycetospora lemnae</name>
    <dbReference type="NCBI Taxonomy" id="3019891"/>
    <lineage>
        <taxon>Bacteria</taxon>
        <taxon>Bacillati</taxon>
        <taxon>Actinomycetota</taxon>
        <taxon>Actinomycetes</taxon>
        <taxon>Pseudonocardiales</taxon>
        <taxon>Pseudonocardiaceae</taxon>
        <taxon>Actinomycetospora</taxon>
    </lineage>
</organism>